<keyword evidence="3" id="KW-1185">Reference proteome</keyword>
<evidence type="ECO:0000313" key="2">
    <source>
        <dbReference type="EMBL" id="NIY71856.1"/>
    </source>
</evidence>
<organism evidence="2 3">
    <name type="scientific">Marivivens donghaensis</name>
    <dbReference type="NCBI Taxonomy" id="1699413"/>
    <lineage>
        <taxon>Bacteria</taxon>
        <taxon>Pseudomonadati</taxon>
        <taxon>Pseudomonadota</taxon>
        <taxon>Alphaproteobacteria</taxon>
        <taxon>Rhodobacterales</taxon>
        <taxon>Paracoccaceae</taxon>
        <taxon>Marivivens group</taxon>
        <taxon>Marivivens</taxon>
    </lineage>
</organism>
<protein>
    <submittedName>
        <fullName evidence="2">Uncharacterized protein</fullName>
    </submittedName>
</protein>
<proteinExistence type="predicted"/>
<gene>
    <name evidence="2" type="ORF">HCZ30_05335</name>
</gene>
<keyword evidence="1" id="KW-0472">Membrane</keyword>
<dbReference type="EMBL" id="JAATOP010000003">
    <property type="protein sequence ID" value="NIY71856.1"/>
    <property type="molecule type" value="Genomic_DNA"/>
</dbReference>
<keyword evidence="1" id="KW-1133">Transmembrane helix</keyword>
<sequence length="68" mass="7289">MGLCFMVSAAVLVGALSLNMVGLVGLWGVIGLFMVTTLITATMSVVRSFREEGEVIRITAQPALRRSF</sequence>
<keyword evidence="1" id="KW-0812">Transmembrane</keyword>
<accession>A0ABX0VUW1</accession>
<feature type="transmembrane region" description="Helical" evidence="1">
    <location>
        <begin position="27"/>
        <end position="46"/>
    </location>
</feature>
<name>A0ABX0VUW1_9RHOB</name>
<comment type="caution">
    <text evidence="2">The sequence shown here is derived from an EMBL/GenBank/DDBJ whole genome shotgun (WGS) entry which is preliminary data.</text>
</comment>
<evidence type="ECO:0000313" key="3">
    <source>
        <dbReference type="Proteomes" id="UP000709466"/>
    </source>
</evidence>
<reference evidence="2 3" key="1">
    <citation type="submission" date="2020-03" db="EMBL/GenBank/DDBJ databases">
        <title>Bacterial isolates of synthetic phycosphere.</title>
        <authorList>
            <person name="Fu H."/>
            <person name="Moran M.A."/>
        </authorList>
    </citation>
    <scope>NUCLEOTIDE SEQUENCE [LARGE SCALE GENOMIC DNA]</scope>
    <source>
        <strain evidence="2 3">HF1</strain>
    </source>
</reference>
<evidence type="ECO:0000256" key="1">
    <source>
        <dbReference type="SAM" id="Phobius"/>
    </source>
</evidence>
<dbReference type="Proteomes" id="UP000709466">
    <property type="component" value="Unassembled WGS sequence"/>
</dbReference>
<dbReference type="RefSeq" id="WP_167637156.1">
    <property type="nucleotide sequence ID" value="NZ_JAATOP010000003.1"/>
</dbReference>